<evidence type="ECO:0000313" key="1">
    <source>
        <dbReference type="EMBL" id="KAL0293963.1"/>
    </source>
</evidence>
<gene>
    <name evidence="1" type="ORF">Sradi_6910000</name>
</gene>
<organism evidence="1">
    <name type="scientific">Sesamum radiatum</name>
    <name type="common">Black benniseed</name>
    <dbReference type="NCBI Taxonomy" id="300843"/>
    <lineage>
        <taxon>Eukaryota</taxon>
        <taxon>Viridiplantae</taxon>
        <taxon>Streptophyta</taxon>
        <taxon>Embryophyta</taxon>
        <taxon>Tracheophyta</taxon>
        <taxon>Spermatophyta</taxon>
        <taxon>Magnoliopsida</taxon>
        <taxon>eudicotyledons</taxon>
        <taxon>Gunneridae</taxon>
        <taxon>Pentapetalae</taxon>
        <taxon>asterids</taxon>
        <taxon>lamiids</taxon>
        <taxon>Lamiales</taxon>
        <taxon>Pedaliaceae</taxon>
        <taxon>Sesamum</taxon>
    </lineage>
</organism>
<reference evidence="1" key="2">
    <citation type="journal article" date="2024" name="Plant">
        <title>Genomic evolution and insights into agronomic trait innovations of Sesamum species.</title>
        <authorList>
            <person name="Miao H."/>
            <person name="Wang L."/>
            <person name="Qu L."/>
            <person name="Liu H."/>
            <person name="Sun Y."/>
            <person name="Le M."/>
            <person name="Wang Q."/>
            <person name="Wei S."/>
            <person name="Zheng Y."/>
            <person name="Lin W."/>
            <person name="Duan Y."/>
            <person name="Cao H."/>
            <person name="Xiong S."/>
            <person name="Wang X."/>
            <person name="Wei L."/>
            <person name="Li C."/>
            <person name="Ma Q."/>
            <person name="Ju M."/>
            <person name="Zhao R."/>
            <person name="Li G."/>
            <person name="Mu C."/>
            <person name="Tian Q."/>
            <person name="Mei H."/>
            <person name="Zhang T."/>
            <person name="Gao T."/>
            <person name="Zhang H."/>
        </authorList>
    </citation>
    <scope>NUCLEOTIDE SEQUENCE</scope>
    <source>
        <strain evidence="1">G02</strain>
    </source>
</reference>
<comment type="caution">
    <text evidence="1">The sequence shown here is derived from an EMBL/GenBank/DDBJ whole genome shotgun (WGS) entry which is preliminary data.</text>
</comment>
<dbReference type="AlphaFoldDB" id="A0AAW2JK29"/>
<reference evidence="1" key="1">
    <citation type="submission" date="2020-06" db="EMBL/GenBank/DDBJ databases">
        <authorList>
            <person name="Li T."/>
            <person name="Hu X."/>
            <person name="Zhang T."/>
            <person name="Song X."/>
            <person name="Zhang H."/>
            <person name="Dai N."/>
            <person name="Sheng W."/>
            <person name="Hou X."/>
            <person name="Wei L."/>
        </authorList>
    </citation>
    <scope>NUCLEOTIDE SEQUENCE</scope>
    <source>
        <strain evidence="1">G02</strain>
        <tissue evidence="1">Leaf</tissue>
    </source>
</reference>
<proteinExistence type="predicted"/>
<accession>A0AAW2JK29</accession>
<name>A0AAW2JK29_SESRA</name>
<sequence length="84" mass="9737">MKDPAHFWFSSNQWETCISGDSDMGLPSKLPGCSEIDRPIYLRGNEGPWTMGDYQFLLRMLLPKDGKEWNDESRVPPRCQLDMN</sequence>
<dbReference type="EMBL" id="JACGWJ010000247">
    <property type="protein sequence ID" value="KAL0293963.1"/>
    <property type="molecule type" value="Genomic_DNA"/>
</dbReference>
<protein>
    <submittedName>
        <fullName evidence="1">Uncharacterized protein</fullName>
    </submittedName>
</protein>